<feature type="transmembrane region" description="Helical" evidence="1">
    <location>
        <begin position="136"/>
        <end position="159"/>
    </location>
</feature>
<organism evidence="2 3">
    <name type="scientific">Candidatus Nitrosomarinus catalinensis</name>
    <dbReference type="NCBI Taxonomy" id="1898749"/>
    <lineage>
        <taxon>Archaea</taxon>
        <taxon>Nitrososphaerota</taxon>
        <taxon>Nitrososphaeria</taxon>
        <taxon>Nitrosopumilales</taxon>
        <taxon>Nitrosopumilaceae</taxon>
        <taxon>Candidatus Nitrosomarinus</taxon>
    </lineage>
</organism>
<name>A0A2Z2HLV2_9ARCH</name>
<keyword evidence="1" id="KW-0472">Membrane</keyword>
<evidence type="ECO:0000256" key="1">
    <source>
        <dbReference type="SAM" id="Phobius"/>
    </source>
</evidence>
<dbReference type="OrthoDB" id="11432at2157"/>
<dbReference type="AlphaFoldDB" id="A0A2Z2HLV2"/>
<keyword evidence="1" id="KW-0812">Transmembrane</keyword>
<gene>
    <name evidence="2" type="ORF">NMSP_1378</name>
</gene>
<sequence>MQKTGLLIVIFGILIVAGLGTSVLENQVTLEGITQGNGKVSVSETVTISVDLDKKETPMVIFAVQIMEYKENTFSAKILDPSGMEIISEKINEDTIEQEFEIFDSGNYELIIQSSDDKESYVAGAIGPIPDADNQIIFSTISIICTILGMIGLAIIAIWEIRNKRRSI</sequence>
<evidence type="ECO:0000313" key="2">
    <source>
        <dbReference type="EMBL" id="ARS64991.1"/>
    </source>
</evidence>
<evidence type="ECO:0000313" key="3">
    <source>
        <dbReference type="Proteomes" id="UP000249949"/>
    </source>
</evidence>
<reference evidence="2 3" key="1">
    <citation type="journal article" date="2017" name="Environ. Microbiol.">
        <title>Genome and epigenome of a novel marine Thaumarchaeota strain suggest viral infection, phosphorothioation DNA modification and multiple restriction systems.</title>
        <authorList>
            <person name="Ahlgren N.A."/>
            <person name="Chen Y."/>
            <person name="Needham D.M."/>
            <person name="Parada A.E."/>
            <person name="Sachdeva R."/>
            <person name="Trinh V."/>
            <person name="Chen T."/>
            <person name="Fuhrman J.A."/>
        </authorList>
    </citation>
    <scope>NUCLEOTIDE SEQUENCE [LARGE SCALE GENOMIC DNA]</scope>
    <source>
        <strain evidence="2 3">SPOT01</strain>
    </source>
</reference>
<dbReference type="GeneID" id="32901826"/>
<accession>A0A2Z2HLV2</accession>
<keyword evidence="3" id="KW-1185">Reference proteome</keyword>
<dbReference type="KEGG" id="nct:NMSP_1378"/>
<dbReference type="EMBL" id="CP021324">
    <property type="protein sequence ID" value="ARS64991.1"/>
    <property type="molecule type" value="Genomic_DNA"/>
</dbReference>
<proteinExistence type="predicted"/>
<evidence type="ECO:0008006" key="4">
    <source>
        <dbReference type="Google" id="ProtNLM"/>
    </source>
</evidence>
<keyword evidence="1" id="KW-1133">Transmembrane helix</keyword>
<dbReference type="Proteomes" id="UP000249949">
    <property type="component" value="Chromosome"/>
</dbReference>
<dbReference type="RefSeq" id="WP_086908019.1">
    <property type="nucleotide sequence ID" value="NZ_CP021324.1"/>
</dbReference>
<protein>
    <recommendedName>
        <fullName evidence="4">Emp24/gp25L/p24 family/GOLD</fullName>
    </recommendedName>
</protein>